<proteinExistence type="predicted"/>
<dbReference type="OrthoDB" id="33136at10239"/>
<reference evidence="1 2" key="1">
    <citation type="submission" date="2016-04" db="EMBL/GenBank/DDBJ databases">
        <title>Bacteriophages with potential to inactivate Salmonella Typhimurium: use of single phage suspensions and phage cocktails.</title>
        <authorList>
            <person name="Pereira C."/>
            <person name="Moreirinha C."/>
            <person name="Santos L."/>
            <person name="Lewicka M."/>
            <person name="Almeida P."/>
            <person name="Clemente C."/>
            <person name="Cunha A."/>
            <person name="Delgadillo I."/>
            <person name="Romalde J.L."/>
            <person name="Nunes M.L."/>
            <person name="Almeida A."/>
        </authorList>
    </citation>
    <scope>NUCLEOTIDE SEQUENCE [LARGE SCALE GENOMIC DNA]</scope>
</reference>
<name>A0A160CAA3_9CAUD</name>
<keyword evidence="2" id="KW-1185">Reference proteome</keyword>
<evidence type="ECO:0000313" key="1">
    <source>
        <dbReference type="EMBL" id="ANA49751.1"/>
    </source>
</evidence>
<accession>A0A160CAA3</accession>
<dbReference type="GeneID" id="29063274"/>
<dbReference type="KEGG" id="vg:29063274"/>
<evidence type="ECO:0000313" key="2">
    <source>
        <dbReference type="Proteomes" id="UP000201477"/>
    </source>
</evidence>
<dbReference type="EMBL" id="KX015770">
    <property type="protein sequence ID" value="ANA49751.1"/>
    <property type="molecule type" value="Genomic_DNA"/>
</dbReference>
<dbReference type="Proteomes" id="UP000201477">
    <property type="component" value="Segment"/>
</dbReference>
<sequence length="95" mass="10749">MVRGKIVKRDLSIVDATPEDATKDIMCLMYIARIIEAAKPNRLYYIDIKASGRDVNSLRQAINTIAKEDRRTIKTITTDNGYIGFVIIDVKEAFV</sequence>
<dbReference type="RefSeq" id="YP_009280792.1">
    <property type="nucleotide sequence ID" value="NC_031026.1"/>
</dbReference>
<protein>
    <submittedName>
        <fullName evidence="1">Uncharacterized protein</fullName>
    </submittedName>
</protein>
<organism evidence="1 2">
    <name type="scientific">Salmonella phage phSE-2</name>
    <dbReference type="NCBI Taxonomy" id="1837218"/>
    <lineage>
        <taxon>Viruses</taxon>
        <taxon>Duplodnaviria</taxon>
        <taxon>Heunggongvirae</taxon>
        <taxon>Uroviricota</taxon>
        <taxon>Caudoviricetes</taxon>
        <taxon>Drexlerviridae</taxon>
        <taxon>Tempevirinae</taxon>
        <taxon>Tlsvirus</taxon>
        <taxon>Tlsvirus phSE2</taxon>
    </lineage>
</organism>